<name>A0ABP4QUI4_9ACTN</name>
<feature type="region of interest" description="Disordered" evidence="1">
    <location>
        <begin position="239"/>
        <end position="282"/>
    </location>
</feature>
<dbReference type="EMBL" id="BAAAMU010000010">
    <property type="protein sequence ID" value="GAA1623294.1"/>
    <property type="molecule type" value="Genomic_DNA"/>
</dbReference>
<reference evidence="4" key="1">
    <citation type="journal article" date="2019" name="Int. J. Syst. Evol. Microbiol.">
        <title>The Global Catalogue of Microorganisms (GCM) 10K type strain sequencing project: providing services to taxonomists for standard genome sequencing and annotation.</title>
        <authorList>
            <consortium name="The Broad Institute Genomics Platform"/>
            <consortium name="The Broad Institute Genome Sequencing Center for Infectious Disease"/>
            <person name="Wu L."/>
            <person name="Ma J."/>
        </authorList>
    </citation>
    <scope>NUCLEOTIDE SEQUENCE [LARGE SCALE GENOMIC DNA]</scope>
    <source>
        <strain evidence="4">JCM 13929</strain>
    </source>
</reference>
<keyword evidence="2" id="KW-0472">Membrane</keyword>
<proteinExistence type="predicted"/>
<accession>A0ABP4QUI4</accession>
<evidence type="ECO:0000313" key="4">
    <source>
        <dbReference type="Proteomes" id="UP001500064"/>
    </source>
</evidence>
<evidence type="ECO:0000313" key="3">
    <source>
        <dbReference type="EMBL" id="GAA1623294.1"/>
    </source>
</evidence>
<feature type="compositionally biased region" description="Low complexity" evidence="1">
    <location>
        <begin position="265"/>
        <end position="282"/>
    </location>
</feature>
<evidence type="ECO:0000256" key="2">
    <source>
        <dbReference type="SAM" id="Phobius"/>
    </source>
</evidence>
<dbReference type="RefSeq" id="WP_346103350.1">
    <property type="nucleotide sequence ID" value="NZ_BAAAMU010000010.1"/>
</dbReference>
<dbReference type="Proteomes" id="UP001500064">
    <property type="component" value="Unassembled WGS sequence"/>
</dbReference>
<protein>
    <submittedName>
        <fullName evidence="3">Uncharacterized protein</fullName>
    </submittedName>
</protein>
<gene>
    <name evidence="3" type="ORF">GCM10009733_019950</name>
</gene>
<comment type="caution">
    <text evidence="3">The sequence shown here is derived from an EMBL/GenBank/DDBJ whole genome shotgun (WGS) entry which is preliminary data.</text>
</comment>
<feature type="transmembrane region" description="Helical" evidence="2">
    <location>
        <begin position="44"/>
        <end position="68"/>
    </location>
</feature>
<keyword evidence="2" id="KW-1133">Transmembrane helix</keyword>
<organism evidence="3 4">
    <name type="scientific">Nonomuraea maheshkhaliensis</name>
    <dbReference type="NCBI Taxonomy" id="419590"/>
    <lineage>
        <taxon>Bacteria</taxon>
        <taxon>Bacillati</taxon>
        <taxon>Actinomycetota</taxon>
        <taxon>Actinomycetes</taxon>
        <taxon>Streptosporangiales</taxon>
        <taxon>Streptosporangiaceae</taxon>
        <taxon>Nonomuraea</taxon>
    </lineage>
</organism>
<keyword evidence="2" id="KW-0812">Transmembrane</keyword>
<keyword evidence="4" id="KW-1185">Reference proteome</keyword>
<sequence length="282" mass="29591">MRRTESGLRALLEERANDRAGAEPGPHLDRIIRRGRRTRATRRAMRAGAAVAATATATAAVLLTGSIASTGLVRPDERAVVARQPDSARVETGPELPESYPIVLGAKRYSIPLLHAERFATTGVGRTVTFTPTSTDTGFKVVCGDPNAWLVLSSPLKGGERGGTSGRCGNGGGGHHDHLSAPTGWLKGPQKIQVWVFPPDAPVIEVAEQLGRCLRIPASAPCDEEAAGRALSREDVRERLSKKVGEQPGQWAVGVYDHPAAGTFAPAGSSTPSGSSTTSGRP</sequence>
<evidence type="ECO:0000256" key="1">
    <source>
        <dbReference type="SAM" id="MobiDB-lite"/>
    </source>
</evidence>